<dbReference type="Gene3D" id="3.40.50.150">
    <property type="entry name" value="Vaccinia Virus protein VP39"/>
    <property type="match status" value="1"/>
</dbReference>
<keyword evidence="6" id="KW-1185">Reference proteome</keyword>
<dbReference type="PRINTS" id="PR00507">
    <property type="entry name" value="N12N6MTFRASE"/>
</dbReference>
<dbReference type="OrthoDB" id="9784823at2"/>
<evidence type="ECO:0000256" key="2">
    <source>
        <dbReference type="ARBA" id="ARBA00022679"/>
    </source>
</evidence>
<dbReference type="GO" id="GO:0003677">
    <property type="term" value="F:DNA binding"/>
    <property type="evidence" value="ECO:0007669"/>
    <property type="project" value="InterPro"/>
</dbReference>
<feature type="domain" description="DNA methylase adenine-specific" evidence="4">
    <location>
        <begin position="11"/>
        <end position="181"/>
    </location>
</feature>
<dbReference type="PANTHER" id="PTHR33841:SF5">
    <property type="entry name" value="DNA METHYLASE (MODIFICATION METHYLASE) (METHYLTRANSFERASE)-RELATED"/>
    <property type="match status" value="1"/>
</dbReference>
<dbReference type="InterPro" id="IPR050953">
    <property type="entry name" value="N4_N6_ade-DNA_methylase"/>
</dbReference>
<dbReference type="GO" id="GO:0008170">
    <property type="term" value="F:N-methyltransferase activity"/>
    <property type="evidence" value="ECO:0007669"/>
    <property type="project" value="InterPro"/>
</dbReference>
<evidence type="ECO:0000313" key="6">
    <source>
        <dbReference type="Proteomes" id="UP000076925"/>
    </source>
</evidence>
<reference evidence="5 6" key="1">
    <citation type="journal article" date="2013" name="Genome Biol. Evol.">
        <title>Genomes of Stigonematalean cyanobacteria (subsection V) and the evolution of oxygenic photosynthesis from prokaryotes to plastids.</title>
        <authorList>
            <person name="Dagan T."/>
            <person name="Roettger M."/>
            <person name="Stucken K."/>
            <person name="Landan G."/>
            <person name="Koch R."/>
            <person name="Major P."/>
            <person name="Gould S.B."/>
            <person name="Goremykin V.V."/>
            <person name="Rippka R."/>
            <person name="Tandeau de Marsac N."/>
            <person name="Gugger M."/>
            <person name="Lockhart P.J."/>
            <person name="Allen J.F."/>
            <person name="Brune I."/>
            <person name="Maus I."/>
            <person name="Puhler A."/>
            <person name="Martin W.F."/>
        </authorList>
    </citation>
    <scope>NUCLEOTIDE SEQUENCE [LARGE SCALE GENOMIC DNA]</scope>
    <source>
        <strain evidence="5 6">PCC 7110</strain>
    </source>
</reference>
<evidence type="ECO:0000313" key="5">
    <source>
        <dbReference type="EMBL" id="KYC40221.1"/>
    </source>
</evidence>
<dbReference type="GO" id="GO:0032259">
    <property type="term" value="P:methylation"/>
    <property type="evidence" value="ECO:0007669"/>
    <property type="project" value="UniProtKB-KW"/>
</dbReference>
<proteinExistence type="predicted"/>
<name>A0A139X683_9CYAN</name>
<dbReference type="Pfam" id="PF02384">
    <property type="entry name" value="N6_Mtase"/>
    <property type="match status" value="1"/>
</dbReference>
<gene>
    <name evidence="5" type="ORF">WA1_27170</name>
</gene>
<keyword evidence="2" id="KW-0808">Transferase</keyword>
<dbReference type="PANTHER" id="PTHR33841">
    <property type="entry name" value="DNA METHYLTRANSFERASE YEEA-RELATED"/>
    <property type="match status" value="1"/>
</dbReference>
<protein>
    <submittedName>
        <fullName evidence="5">Modification methylase NspV</fullName>
    </submittedName>
</protein>
<accession>A0A139X683</accession>
<evidence type="ECO:0000256" key="1">
    <source>
        <dbReference type="ARBA" id="ARBA00022603"/>
    </source>
</evidence>
<sequence length="510" mass="59108">MVQQKAKNIWEFGDFQTPEDLAIEVTQLIQRLGIAPQSVLEPTCGRGAFLLAACKKFSNRTKLLGVDINQEHLNHLMTKIEENSLPINIIHGNFFSLNWAEILKTLPDPILILGNPPWVTNSDLGVLKSFNLPKKTNFQEKSGYDALTGKSNFDISEWMLLQHLEWLRKRTGTIAMLCKMSVARKILNYVWQHKHRIIRAQIYKIDSLKYFNASVDACLFILQIGDRELSTTCEVFEDLLEQKPLPTIGYHDNTLVSNVINYKRWSHLRSKNSDYIWRSGLKHDCSNVMELERSVDKYSNGYSAVFYLEKEWVYPLLKSSDIGNSRLSNCRKYVLVTQRSMGEDTTHLKLDAPHIWNYLQNYRQDLSKRRSSIYRNRPEFSVFGIGEYTFAPWKVAISGFYKTLNFVTVGLIDNQPVVFDDTVYFLPCQSQSEADFLVNLLNSQPAREFLESMIFWSDKRPITIELLKRLNLRLLARVLNREEEYNSYTSNKSSQQLSNSIQLSLNLVIN</sequence>
<keyword evidence="1 5" id="KW-0489">Methyltransferase</keyword>
<dbReference type="EMBL" id="ANNX02000030">
    <property type="protein sequence ID" value="KYC40221.1"/>
    <property type="molecule type" value="Genomic_DNA"/>
</dbReference>
<organism evidence="5 6">
    <name type="scientific">Scytonema hofmannii PCC 7110</name>
    <dbReference type="NCBI Taxonomy" id="128403"/>
    <lineage>
        <taxon>Bacteria</taxon>
        <taxon>Bacillati</taxon>
        <taxon>Cyanobacteriota</taxon>
        <taxon>Cyanophyceae</taxon>
        <taxon>Nostocales</taxon>
        <taxon>Scytonemataceae</taxon>
        <taxon>Scytonema</taxon>
    </lineage>
</organism>
<dbReference type="SUPFAM" id="SSF53335">
    <property type="entry name" value="S-adenosyl-L-methionine-dependent methyltransferases"/>
    <property type="match status" value="1"/>
</dbReference>
<evidence type="ECO:0000259" key="4">
    <source>
        <dbReference type="Pfam" id="PF02384"/>
    </source>
</evidence>
<dbReference type="RefSeq" id="WP_017749956.1">
    <property type="nucleotide sequence ID" value="NZ_KQ976354.1"/>
</dbReference>
<dbReference type="STRING" id="128403.WA1_27170"/>
<dbReference type="Proteomes" id="UP000076925">
    <property type="component" value="Unassembled WGS sequence"/>
</dbReference>
<keyword evidence="3" id="KW-0949">S-adenosyl-L-methionine</keyword>
<dbReference type="InterPro" id="IPR029063">
    <property type="entry name" value="SAM-dependent_MTases_sf"/>
</dbReference>
<comment type="caution">
    <text evidence="5">The sequence shown here is derived from an EMBL/GenBank/DDBJ whole genome shotgun (WGS) entry which is preliminary data.</text>
</comment>
<dbReference type="AlphaFoldDB" id="A0A139X683"/>
<dbReference type="InterPro" id="IPR003356">
    <property type="entry name" value="DNA_methylase_A-5"/>
</dbReference>
<evidence type="ECO:0000256" key="3">
    <source>
        <dbReference type="ARBA" id="ARBA00022691"/>
    </source>
</evidence>